<dbReference type="PANTHER" id="PTHR30576">
    <property type="entry name" value="COLANIC BIOSYNTHESIS UDP-GLUCOSE LIPID CARRIER TRANSFERASE"/>
    <property type="match status" value="1"/>
</dbReference>
<feature type="domain" description="N-acetyltransferase" evidence="3">
    <location>
        <begin position="221"/>
        <end position="366"/>
    </location>
</feature>
<reference evidence="5" key="1">
    <citation type="journal article" date="2011" name="Appl. Environ. Microbiol.">
        <title>Common ancestry and novel genetic traits of Francisella novicida-like isolates from North America and Australia as revealed by comparative genomic analyses.</title>
        <authorList>
            <person name="Siddaramappa S."/>
            <person name="Challacombe J.F."/>
            <person name="Petersen J.M."/>
            <person name="Pillai S."/>
            <person name="Hogg G."/>
            <person name="Kuske C.R."/>
        </authorList>
    </citation>
    <scope>NUCLEOTIDE SEQUENCE [LARGE SCALE GENOMIC DNA]</scope>
    <source>
        <strain evidence="5">3523</strain>
    </source>
</reference>
<evidence type="ECO:0000256" key="1">
    <source>
        <dbReference type="ARBA" id="ARBA00006464"/>
    </source>
</evidence>
<name>F4BH54_9GAMM</name>
<comment type="similarity">
    <text evidence="1">Belongs to the bacterial sugar transferase family.</text>
</comment>
<dbReference type="PROSITE" id="PS51186">
    <property type="entry name" value="GNAT"/>
    <property type="match status" value="1"/>
</dbReference>
<gene>
    <name evidence="4" type="ordered locus">FN3523_1495</name>
</gene>
<sequence length="366" mass="42608">MPRKTLYTLFFKRVFDFILSLIALVILSPVILILAILIRFKLGSPVLFKQPRPGKDEKIFNLYKFRTMTDARDKDGNLLPDSDRLTKFGKFIRSTSLDELPSLINILKGNMSIVGPRPLLVKYLPYYRKHERKRSLVRPGITGLAQINGRNALSWSRRFEMDLEYVRKICFILDLQIILKTVKKIFKREDILVGDEHILENLDVERSYMTSNSCLKYLTVENIVPNRERIVLMLSDNLRINFPELEEVCERAESYYLEMLKYVQNDEAIVIGAFANDILMGFIWGYCQSQFPSKKYHISHIVVDKKLRSSGIGSRLIESFEEYVISNGGGKLDLFTSANNLQAIDFYRQKKFIVKRLQLEKIVGER</sequence>
<dbReference type="GO" id="GO:0016747">
    <property type="term" value="F:acyltransferase activity, transferring groups other than amino-acyl groups"/>
    <property type="evidence" value="ECO:0007669"/>
    <property type="project" value="InterPro"/>
</dbReference>
<dbReference type="KEGG" id="fcn:FN3523_1495"/>
<accession>F4BH54</accession>
<dbReference type="eggNOG" id="COG2148">
    <property type="taxonomic scope" value="Bacteria"/>
</dbReference>
<dbReference type="Pfam" id="PF00583">
    <property type="entry name" value="Acetyltransf_1"/>
    <property type="match status" value="1"/>
</dbReference>
<proteinExistence type="inferred from homology"/>
<keyword evidence="2" id="KW-0472">Membrane</keyword>
<dbReference type="Proteomes" id="UP000008303">
    <property type="component" value="Chromosome"/>
</dbReference>
<evidence type="ECO:0000256" key="2">
    <source>
        <dbReference type="SAM" id="Phobius"/>
    </source>
</evidence>
<evidence type="ECO:0000313" key="4">
    <source>
        <dbReference type="EMBL" id="AEE26798.1"/>
    </source>
</evidence>
<dbReference type="HOGENOM" id="CLU_755962_0_0_6"/>
<keyword evidence="2" id="KW-0812">Transmembrane</keyword>
<dbReference type="InterPro" id="IPR003362">
    <property type="entry name" value="Bact_transf"/>
</dbReference>
<dbReference type="PANTHER" id="PTHR30576:SF8">
    <property type="entry name" value="UNDECAPRENYL-PHOSPHATE GALACTOSE PHOSPHOTRANSFERASE"/>
    <property type="match status" value="1"/>
</dbReference>
<dbReference type="SUPFAM" id="SSF55729">
    <property type="entry name" value="Acyl-CoA N-acyltransferases (Nat)"/>
    <property type="match status" value="1"/>
</dbReference>
<dbReference type="Pfam" id="PF02397">
    <property type="entry name" value="Bac_transf"/>
    <property type="match status" value="1"/>
</dbReference>
<dbReference type="InterPro" id="IPR000182">
    <property type="entry name" value="GNAT_dom"/>
</dbReference>
<dbReference type="EMBL" id="CP002558">
    <property type="protein sequence ID" value="AEE26798.1"/>
    <property type="molecule type" value="Genomic_DNA"/>
</dbReference>
<feature type="transmembrane region" description="Helical" evidence="2">
    <location>
        <begin position="17"/>
        <end position="40"/>
    </location>
</feature>
<dbReference type="Gene3D" id="3.40.630.30">
    <property type="match status" value="1"/>
</dbReference>
<dbReference type="GO" id="GO:0016780">
    <property type="term" value="F:phosphotransferase activity, for other substituted phosphate groups"/>
    <property type="evidence" value="ECO:0007669"/>
    <property type="project" value="TreeGrafter"/>
</dbReference>
<organism evidence="4 5">
    <name type="scientific">Francisella hispaniensis</name>
    <dbReference type="NCBI Taxonomy" id="622488"/>
    <lineage>
        <taxon>Bacteria</taxon>
        <taxon>Pseudomonadati</taxon>
        <taxon>Pseudomonadota</taxon>
        <taxon>Gammaproteobacteria</taxon>
        <taxon>Thiotrichales</taxon>
        <taxon>Francisellaceae</taxon>
        <taxon>Francisella</taxon>
    </lineage>
</organism>
<evidence type="ECO:0000259" key="3">
    <source>
        <dbReference type="PROSITE" id="PS51186"/>
    </source>
</evidence>
<evidence type="ECO:0000313" key="5">
    <source>
        <dbReference type="Proteomes" id="UP000008303"/>
    </source>
</evidence>
<dbReference type="AlphaFoldDB" id="F4BH54"/>
<dbReference type="PATRIC" id="fig|676032.3.peg.1506"/>
<keyword evidence="4" id="KW-0808">Transferase</keyword>
<dbReference type="RefSeq" id="WP_014548779.1">
    <property type="nucleotide sequence ID" value="NC_017449.1"/>
</dbReference>
<dbReference type="InterPro" id="IPR016181">
    <property type="entry name" value="Acyl_CoA_acyltransferase"/>
</dbReference>
<keyword evidence="2" id="KW-1133">Transmembrane helix</keyword>
<dbReference type="CDD" id="cd04301">
    <property type="entry name" value="NAT_SF"/>
    <property type="match status" value="1"/>
</dbReference>
<protein>
    <submittedName>
        <fullName evidence="4">Lipid carrier: UDP-N-acetylgalactosaminyltransferase</fullName>
    </submittedName>
</protein>